<feature type="compositionally biased region" description="Basic and acidic residues" evidence="1">
    <location>
        <begin position="104"/>
        <end position="124"/>
    </location>
</feature>
<feature type="region of interest" description="Disordered" evidence="1">
    <location>
        <begin position="94"/>
        <end position="124"/>
    </location>
</feature>
<evidence type="ECO:0000256" key="1">
    <source>
        <dbReference type="SAM" id="MobiDB-lite"/>
    </source>
</evidence>
<evidence type="ECO:0000313" key="2">
    <source>
        <dbReference type="EMBL" id="KAK5974570.1"/>
    </source>
</evidence>
<keyword evidence="3" id="KW-1185">Reference proteome</keyword>
<proteinExistence type="predicted"/>
<dbReference type="EMBL" id="WIXE01014083">
    <property type="protein sequence ID" value="KAK5974570.1"/>
    <property type="molecule type" value="Genomic_DNA"/>
</dbReference>
<sequence length="124" mass="13362">MFKNQKIPLDPSKTISVTAMFGKTTRTTMYMNGTSVTQTIAEKTTPTPKKPVYSNSSNSSDKRTATTVNDTLIFDDMEGSGASLIDIIVESTESSLEPSTVKVDTVESEKDGEPAVLPGEKKHA</sequence>
<name>A0AAN8FCN1_TRICO</name>
<organism evidence="2 3">
    <name type="scientific">Trichostrongylus colubriformis</name>
    <name type="common">Black scour worm</name>
    <dbReference type="NCBI Taxonomy" id="6319"/>
    <lineage>
        <taxon>Eukaryota</taxon>
        <taxon>Metazoa</taxon>
        <taxon>Ecdysozoa</taxon>
        <taxon>Nematoda</taxon>
        <taxon>Chromadorea</taxon>
        <taxon>Rhabditida</taxon>
        <taxon>Rhabditina</taxon>
        <taxon>Rhabditomorpha</taxon>
        <taxon>Strongyloidea</taxon>
        <taxon>Trichostrongylidae</taxon>
        <taxon>Trichostrongylus</taxon>
    </lineage>
</organism>
<dbReference type="Proteomes" id="UP001331761">
    <property type="component" value="Unassembled WGS sequence"/>
</dbReference>
<feature type="region of interest" description="Disordered" evidence="1">
    <location>
        <begin position="40"/>
        <end position="64"/>
    </location>
</feature>
<feature type="non-terminal residue" evidence="2">
    <location>
        <position position="124"/>
    </location>
</feature>
<evidence type="ECO:0000313" key="3">
    <source>
        <dbReference type="Proteomes" id="UP001331761"/>
    </source>
</evidence>
<comment type="caution">
    <text evidence="2">The sequence shown here is derived from an EMBL/GenBank/DDBJ whole genome shotgun (WGS) entry which is preliminary data.</text>
</comment>
<protein>
    <submittedName>
        <fullName evidence="2">Uncharacterized protein</fullName>
    </submittedName>
</protein>
<reference evidence="2 3" key="1">
    <citation type="submission" date="2019-10" db="EMBL/GenBank/DDBJ databases">
        <title>Assembly and Annotation for the nematode Trichostrongylus colubriformis.</title>
        <authorList>
            <person name="Martin J."/>
        </authorList>
    </citation>
    <scope>NUCLEOTIDE SEQUENCE [LARGE SCALE GENOMIC DNA]</scope>
    <source>
        <strain evidence="2">G859</strain>
        <tissue evidence="2">Whole worm</tissue>
    </source>
</reference>
<gene>
    <name evidence="2" type="ORF">GCK32_016703</name>
</gene>
<accession>A0AAN8FCN1</accession>
<dbReference type="AlphaFoldDB" id="A0AAN8FCN1"/>